<keyword evidence="9 11" id="KW-0131">Cell cycle</keyword>
<evidence type="ECO:0000313" key="13">
    <source>
        <dbReference type="Proteomes" id="UP000515153"/>
    </source>
</evidence>
<evidence type="ECO:0000256" key="2">
    <source>
        <dbReference type="ARBA" id="ARBA00007804"/>
    </source>
</evidence>
<keyword evidence="6 11" id="KW-0995">Kinetochore</keyword>
<name>A0A6P8BFG2_PYRGI</name>
<dbReference type="SUPFAM" id="SSF143026">
    <property type="entry name" value="Kinetochore globular domain"/>
    <property type="match status" value="1"/>
</dbReference>
<sequence>MLLEEDPATLIRATVQNFAVAPDKAALKRLQDSTAVLNQARELRLREAESSLKKLSRQLNTVQSQYEELTSQHSSAAHASEMARLDTQKFRTAKAASDLEVETERLSSQAADLAARLQELELQGVEGEPSAADPVEDEVLLRLKVYRSLGIELEREGEEWSRAVIRNDRKGDVHVVNMDKKFSRFFYANYFWSTL</sequence>
<evidence type="ECO:0000256" key="6">
    <source>
        <dbReference type="ARBA" id="ARBA00022838"/>
    </source>
</evidence>
<reference evidence="14" key="1">
    <citation type="journal article" date="2019" name="Mol. Biol. Evol.">
        <title>Blast fungal genomes show frequent chromosomal changes, gene gains and losses, and effector gene turnover.</title>
        <authorList>
            <person name="Gomez Luciano L.B."/>
            <person name="Jason Tsai I."/>
            <person name="Chuma I."/>
            <person name="Tosa Y."/>
            <person name="Chen Y.H."/>
            <person name="Li J.Y."/>
            <person name="Li M.Y."/>
            <person name="Jade Lu M.Y."/>
            <person name="Nakayashiki H."/>
            <person name="Li W.H."/>
        </authorList>
    </citation>
    <scope>NUCLEOTIDE SEQUENCE</scope>
    <source>
        <strain evidence="14">NI907</strain>
    </source>
</reference>
<evidence type="ECO:0000256" key="9">
    <source>
        <dbReference type="ARBA" id="ARBA00023306"/>
    </source>
</evidence>
<comment type="subcellular location">
    <subcellularLocation>
        <location evidence="1">Cytoplasm</location>
        <location evidence="1">Cytoskeleton</location>
        <location evidence="1">Microtubule organizing center</location>
    </subcellularLocation>
    <subcellularLocation>
        <location evidence="11">Nucleus</location>
    </subcellularLocation>
    <subcellularLocation>
        <location evidence="11">Chromosome</location>
        <location evidence="11">Centromere</location>
        <location evidence="11">Kinetochore</location>
    </subcellularLocation>
</comment>
<dbReference type="Pfam" id="PF08286">
    <property type="entry name" value="Spc24"/>
    <property type="match status" value="1"/>
</dbReference>
<comment type="subunit">
    <text evidence="11">Component of the NDC80 complex.</text>
</comment>
<dbReference type="GeneID" id="41956783"/>
<dbReference type="KEGG" id="pgri:PgNI_01799"/>
<evidence type="ECO:0000256" key="3">
    <source>
        <dbReference type="ARBA" id="ARBA00022454"/>
    </source>
</evidence>
<evidence type="ECO:0000256" key="11">
    <source>
        <dbReference type="RuleBase" id="RU368011"/>
    </source>
</evidence>
<keyword evidence="7 12" id="KW-0175">Coiled coil</keyword>
<keyword evidence="3 11" id="KW-0158">Chromosome</keyword>
<dbReference type="GO" id="GO:0008017">
    <property type="term" value="F:microtubule binding"/>
    <property type="evidence" value="ECO:0007669"/>
    <property type="project" value="TreeGrafter"/>
</dbReference>
<evidence type="ECO:0000256" key="12">
    <source>
        <dbReference type="SAM" id="Coils"/>
    </source>
</evidence>
<evidence type="ECO:0000256" key="10">
    <source>
        <dbReference type="ARBA" id="ARBA00023328"/>
    </source>
</evidence>
<keyword evidence="5 11" id="KW-0498">Mitosis</keyword>
<dbReference type="GO" id="GO:0005634">
    <property type="term" value="C:nucleus"/>
    <property type="evidence" value="ECO:0007669"/>
    <property type="project" value="UniProtKB-SubCell"/>
</dbReference>
<dbReference type="RefSeq" id="XP_030985877.1">
    <property type="nucleotide sequence ID" value="XM_031121871.1"/>
</dbReference>
<dbReference type="GO" id="GO:0051301">
    <property type="term" value="P:cell division"/>
    <property type="evidence" value="ECO:0007669"/>
    <property type="project" value="UniProtKB-UniRule"/>
</dbReference>
<dbReference type="GO" id="GO:0031262">
    <property type="term" value="C:Ndc80 complex"/>
    <property type="evidence" value="ECO:0007669"/>
    <property type="project" value="TreeGrafter"/>
</dbReference>
<keyword evidence="4 11" id="KW-0132">Cell division</keyword>
<gene>
    <name evidence="14" type="ORF">PgNI_01799</name>
</gene>
<reference evidence="14" key="2">
    <citation type="submission" date="2019-10" db="EMBL/GenBank/DDBJ databases">
        <authorList>
            <consortium name="NCBI Genome Project"/>
        </authorList>
    </citation>
    <scope>NUCLEOTIDE SEQUENCE</scope>
    <source>
        <strain evidence="14">NI907</strain>
    </source>
</reference>
<evidence type="ECO:0000256" key="5">
    <source>
        <dbReference type="ARBA" id="ARBA00022776"/>
    </source>
</evidence>
<keyword evidence="13" id="KW-1185">Reference proteome</keyword>
<dbReference type="InterPro" id="IPR038066">
    <property type="entry name" value="Spc24_Fungi_globular_sf"/>
</dbReference>
<feature type="coiled-coil region" evidence="12">
    <location>
        <begin position="96"/>
        <end position="123"/>
    </location>
</feature>
<dbReference type="InterPro" id="IPR013252">
    <property type="entry name" value="Ndc80_Spc24"/>
</dbReference>
<dbReference type="AlphaFoldDB" id="A0A6P8BFG2"/>
<proteinExistence type="inferred from homology"/>
<dbReference type="OrthoDB" id="3344830at2759"/>
<dbReference type="Proteomes" id="UP000515153">
    <property type="component" value="Unplaced"/>
</dbReference>
<evidence type="ECO:0000256" key="4">
    <source>
        <dbReference type="ARBA" id="ARBA00022618"/>
    </source>
</evidence>
<dbReference type="GO" id="GO:0005815">
    <property type="term" value="C:microtubule organizing center"/>
    <property type="evidence" value="ECO:0007669"/>
    <property type="project" value="UniProtKB-SubCell"/>
</dbReference>
<evidence type="ECO:0000256" key="1">
    <source>
        <dbReference type="ARBA" id="ARBA00004267"/>
    </source>
</evidence>
<comment type="similarity">
    <text evidence="2 11">Belongs to the SPC24 family.</text>
</comment>
<organism evidence="13 14">
    <name type="scientific">Pyricularia grisea</name>
    <name type="common">Crabgrass-specific blast fungus</name>
    <name type="synonym">Magnaporthe grisea</name>
    <dbReference type="NCBI Taxonomy" id="148305"/>
    <lineage>
        <taxon>Eukaryota</taxon>
        <taxon>Fungi</taxon>
        <taxon>Dikarya</taxon>
        <taxon>Ascomycota</taxon>
        <taxon>Pezizomycotina</taxon>
        <taxon>Sordariomycetes</taxon>
        <taxon>Sordariomycetidae</taxon>
        <taxon>Magnaporthales</taxon>
        <taxon>Pyriculariaceae</taxon>
        <taxon>Pyricularia</taxon>
    </lineage>
</organism>
<dbReference type="CDD" id="cd11565">
    <property type="entry name" value="RWD_Spc24"/>
    <property type="match status" value="1"/>
</dbReference>
<evidence type="ECO:0000256" key="8">
    <source>
        <dbReference type="ARBA" id="ARBA00023242"/>
    </source>
</evidence>
<dbReference type="PANTHER" id="PTHR22142:SF2">
    <property type="entry name" value="KINETOCHORE PROTEIN SPC24"/>
    <property type="match status" value="1"/>
</dbReference>
<evidence type="ECO:0000313" key="14">
    <source>
        <dbReference type="RefSeq" id="XP_030985877.1"/>
    </source>
</evidence>
<dbReference type="PANTHER" id="PTHR22142">
    <property type="match status" value="1"/>
</dbReference>
<comment type="function">
    <text evidence="11">Acts as a component of the essential kinetochore-associated NDC80 complex, which is required for chromosome segregation and spindle checkpoint activity.</text>
</comment>
<evidence type="ECO:0000256" key="7">
    <source>
        <dbReference type="ARBA" id="ARBA00023054"/>
    </source>
</evidence>
<dbReference type="GO" id="GO:0007059">
    <property type="term" value="P:chromosome segregation"/>
    <property type="evidence" value="ECO:0007669"/>
    <property type="project" value="TreeGrafter"/>
</dbReference>
<keyword evidence="10 11" id="KW-0137">Centromere</keyword>
<feature type="coiled-coil region" evidence="12">
    <location>
        <begin position="38"/>
        <end position="72"/>
    </location>
</feature>
<accession>A0A6P8BFG2</accession>
<dbReference type="Gene3D" id="3.30.160.430">
    <property type="match status" value="1"/>
</dbReference>
<protein>
    <recommendedName>
        <fullName evidence="11">Kinetochore protein Spc24</fullName>
    </recommendedName>
</protein>
<keyword evidence="8 11" id="KW-0539">Nucleus</keyword>
<reference evidence="14" key="3">
    <citation type="submission" date="2025-08" db="UniProtKB">
        <authorList>
            <consortium name="RefSeq"/>
        </authorList>
    </citation>
    <scope>IDENTIFICATION</scope>
    <source>
        <strain evidence="14">NI907</strain>
    </source>
</reference>